<keyword evidence="3" id="KW-1185">Reference proteome</keyword>
<sequence>MRKLIAGIFAAIIVVVGAMLLWPSAAPGLVLYTGLDYGPAVAAAFTKKTGVKVNVVRLSTGSLLARIVAQGQHPDWDLAWFDGATAAASLDQAHLLEHGLPAPAKLTKLGESLVSPDGSYIPTGLTLAGVFISDPSRLANPPTTWSDLLTPAYKGQVGMNDPSISGPTYPMLAGMLDNAGGWPQGQSYVLGLKANGLHMFAKNDATLAALKSQAISLAIVQSSAAVFYAAHHPGYHVTIPSPAYTLPNVMVEAAGLSARRKQEAARFMAFAMQPDIQALRQAKGDADGYYWPITEGAPAPLPGLPDLATLNTMKLNPVSWGKLEDRINGWFAKVMSGE</sequence>
<gene>
    <name evidence="2" type="ORF">Aam_025_029</name>
</gene>
<dbReference type="SUPFAM" id="SSF53850">
    <property type="entry name" value="Periplasmic binding protein-like II"/>
    <property type="match status" value="1"/>
</dbReference>
<dbReference type="OrthoDB" id="9766989at2"/>
<dbReference type="PANTHER" id="PTHR30006">
    <property type="entry name" value="THIAMINE-BINDING PERIPLASMIC PROTEIN-RELATED"/>
    <property type="match status" value="1"/>
</dbReference>
<dbReference type="Pfam" id="PF13416">
    <property type="entry name" value="SBP_bac_8"/>
    <property type="match status" value="1"/>
</dbReference>
<dbReference type="EMBL" id="BANC01000025">
    <property type="protein sequence ID" value="GAN79641.1"/>
    <property type="molecule type" value="Genomic_DNA"/>
</dbReference>
<evidence type="ECO:0000313" key="3">
    <source>
        <dbReference type="Proteomes" id="UP000032668"/>
    </source>
</evidence>
<reference evidence="2 3" key="1">
    <citation type="submission" date="2012-11" db="EMBL/GenBank/DDBJ databases">
        <title>Whole genome sequence of Acidocella aminolytica 101 = DSM 11237.</title>
        <authorList>
            <person name="Azuma Y."/>
            <person name="Higashiura N."/>
            <person name="Hirakawa H."/>
            <person name="Matsushita K."/>
        </authorList>
    </citation>
    <scope>NUCLEOTIDE SEQUENCE [LARGE SCALE GENOMIC DNA]</scope>
    <source>
        <strain evidence="3">101 / DSM 11237</strain>
    </source>
</reference>
<dbReference type="AlphaFoldDB" id="A0A0D6PE86"/>
<proteinExistence type="predicted"/>
<accession>A0A0D6PE86</accession>
<dbReference type="Gene3D" id="3.40.190.10">
    <property type="entry name" value="Periplasmic binding protein-like II"/>
    <property type="match status" value="2"/>
</dbReference>
<name>A0A0D6PE86_9PROT</name>
<dbReference type="InterPro" id="IPR006059">
    <property type="entry name" value="SBP"/>
</dbReference>
<organism evidence="2 3">
    <name type="scientific">Acidocella aminolytica 101 = DSM 11237</name>
    <dbReference type="NCBI Taxonomy" id="1120923"/>
    <lineage>
        <taxon>Bacteria</taxon>
        <taxon>Pseudomonadati</taxon>
        <taxon>Pseudomonadota</taxon>
        <taxon>Alphaproteobacteria</taxon>
        <taxon>Acetobacterales</taxon>
        <taxon>Acidocellaceae</taxon>
        <taxon>Acidocella</taxon>
    </lineage>
</organism>
<dbReference type="Proteomes" id="UP000032668">
    <property type="component" value="Unassembled WGS sequence"/>
</dbReference>
<keyword evidence="1" id="KW-0732">Signal</keyword>
<protein>
    <submittedName>
        <fullName evidence="2">Uncharacterized protein</fullName>
    </submittedName>
</protein>
<dbReference type="STRING" id="1120923.SAMN02746095_01983"/>
<dbReference type="RefSeq" id="WP_048878083.1">
    <property type="nucleotide sequence ID" value="NZ_BANC01000025.1"/>
</dbReference>
<comment type="caution">
    <text evidence="2">The sequence shown here is derived from an EMBL/GenBank/DDBJ whole genome shotgun (WGS) entry which is preliminary data.</text>
</comment>
<evidence type="ECO:0000313" key="2">
    <source>
        <dbReference type="EMBL" id="GAN79641.1"/>
    </source>
</evidence>
<evidence type="ECO:0000256" key="1">
    <source>
        <dbReference type="ARBA" id="ARBA00022729"/>
    </source>
</evidence>